<comment type="caution">
    <text evidence="2">The sequence shown here is derived from an EMBL/GenBank/DDBJ whole genome shotgun (WGS) entry which is preliminary data.</text>
</comment>
<keyword evidence="3" id="KW-1185">Reference proteome</keyword>
<protein>
    <recommendedName>
        <fullName evidence="4">Ankyrin 2,3/unc44</fullName>
    </recommendedName>
</protein>
<proteinExistence type="predicted"/>
<name>A0AAN6UQ89_9PEZI</name>
<dbReference type="AlphaFoldDB" id="A0AAN6UQ89"/>
<gene>
    <name evidence="2" type="ORF">BT67DRAFT_98742</name>
</gene>
<evidence type="ECO:0000313" key="2">
    <source>
        <dbReference type="EMBL" id="KAK4137207.1"/>
    </source>
</evidence>
<feature type="compositionally biased region" description="Polar residues" evidence="1">
    <location>
        <begin position="599"/>
        <end position="620"/>
    </location>
</feature>
<feature type="compositionally biased region" description="Polar residues" evidence="1">
    <location>
        <begin position="563"/>
        <end position="577"/>
    </location>
</feature>
<feature type="compositionally biased region" description="Basic residues" evidence="1">
    <location>
        <begin position="638"/>
        <end position="647"/>
    </location>
</feature>
<accession>A0AAN6UQ89</accession>
<feature type="region of interest" description="Disordered" evidence="1">
    <location>
        <begin position="453"/>
        <end position="647"/>
    </location>
</feature>
<evidence type="ECO:0000313" key="3">
    <source>
        <dbReference type="Proteomes" id="UP001304895"/>
    </source>
</evidence>
<feature type="region of interest" description="Disordered" evidence="1">
    <location>
        <begin position="87"/>
        <end position="107"/>
    </location>
</feature>
<reference evidence="2" key="2">
    <citation type="submission" date="2023-05" db="EMBL/GenBank/DDBJ databases">
        <authorList>
            <consortium name="Lawrence Berkeley National Laboratory"/>
            <person name="Steindorff A."/>
            <person name="Hensen N."/>
            <person name="Bonometti L."/>
            <person name="Westerberg I."/>
            <person name="Brannstrom I.O."/>
            <person name="Guillou S."/>
            <person name="Cros-Aarteil S."/>
            <person name="Calhoun S."/>
            <person name="Haridas S."/>
            <person name="Kuo A."/>
            <person name="Mondo S."/>
            <person name="Pangilinan J."/>
            <person name="Riley R."/>
            <person name="Labutti K."/>
            <person name="Andreopoulos B."/>
            <person name="Lipzen A."/>
            <person name="Chen C."/>
            <person name="Yanf M."/>
            <person name="Daum C."/>
            <person name="Ng V."/>
            <person name="Clum A."/>
            <person name="Ohm R."/>
            <person name="Martin F."/>
            <person name="Silar P."/>
            <person name="Natvig D."/>
            <person name="Lalanne C."/>
            <person name="Gautier V."/>
            <person name="Ament-Velasquez S.L."/>
            <person name="Kruys A."/>
            <person name="Hutchinson M.I."/>
            <person name="Powell A.J."/>
            <person name="Barry K."/>
            <person name="Miller A.N."/>
            <person name="Grigoriev I.V."/>
            <person name="Debuchy R."/>
            <person name="Gladieux P."/>
            <person name="Thoren M.H."/>
            <person name="Johannesson H."/>
        </authorList>
    </citation>
    <scope>NUCLEOTIDE SEQUENCE</scope>
    <source>
        <strain evidence="2">CBS 123565</strain>
    </source>
</reference>
<reference evidence="2" key="1">
    <citation type="journal article" date="2023" name="Mol. Phylogenet. Evol.">
        <title>Genome-scale phylogeny and comparative genomics of the fungal order Sordariales.</title>
        <authorList>
            <person name="Hensen N."/>
            <person name="Bonometti L."/>
            <person name="Westerberg I."/>
            <person name="Brannstrom I.O."/>
            <person name="Guillou S."/>
            <person name="Cros-Aarteil S."/>
            <person name="Calhoun S."/>
            <person name="Haridas S."/>
            <person name="Kuo A."/>
            <person name="Mondo S."/>
            <person name="Pangilinan J."/>
            <person name="Riley R."/>
            <person name="LaButti K."/>
            <person name="Andreopoulos B."/>
            <person name="Lipzen A."/>
            <person name="Chen C."/>
            <person name="Yan M."/>
            <person name="Daum C."/>
            <person name="Ng V."/>
            <person name="Clum A."/>
            <person name="Steindorff A."/>
            <person name="Ohm R.A."/>
            <person name="Martin F."/>
            <person name="Silar P."/>
            <person name="Natvig D.O."/>
            <person name="Lalanne C."/>
            <person name="Gautier V."/>
            <person name="Ament-Velasquez S.L."/>
            <person name="Kruys A."/>
            <person name="Hutchinson M.I."/>
            <person name="Powell A.J."/>
            <person name="Barry K."/>
            <person name="Miller A.N."/>
            <person name="Grigoriev I.V."/>
            <person name="Debuchy R."/>
            <person name="Gladieux P."/>
            <person name="Hiltunen Thoren M."/>
            <person name="Johannesson H."/>
        </authorList>
    </citation>
    <scope>NUCLEOTIDE SEQUENCE</scope>
    <source>
        <strain evidence="2">CBS 123565</strain>
    </source>
</reference>
<organism evidence="2 3">
    <name type="scientific">Trichocladium antarcticum</name>
    <dbReference type="NCBI Taxonomy" id="1450529"/>
    <lineage>
        <taxon>Eukaryota</taxon>
        <taxon>Fungi</taxon>
        <taxon>Dikarya</taxon>
        <taxon>Ascomycota</taxon>
        <taxon>Pezizomycotina</taxon>
        <taxon>Sordariomycetes</taxon>
        <taxon>Sordariomycetidae</taxon>
        <taxon>Sordariales</taxon>
        <taxon>Chaetomiaceae</taxon>
        <taxon>Trichocladium</taxon>
    </lineage>
</organism>
<feature type="compositionally biased region" description="Low complexity" evidence="1">
    <location>
        <begin position="87"/>
        <end position="99"/>
    </location>
</feature>
<dbReference type="EMBL" id="MU853402">
    <property type="protein sequence ID" value="KAK4137207.1"/>
    <property type="molecule type" value="Genomic_DNA"/>
</dbReference>
<evidence type="ECO:0008006" key="4">
    <source>
        <dbReference type="Google" id="ProtNLM"/>
    </source>
</evidence>
<evidence type="ECO:0000256" key="1">
    <source>
        <dbReference type="SAM" id="MobiDB-lite"/>
    </source>
</evidence>
<dbReference type="Proteomes" id="UP001304895">
    <property type="component" value="Unassembled WGS sequence"/>
</dbReference>
<sequence>MASVDTEPPQLRAADVLTLNDAEFDRIMRKIIPVGSNATTEIDAQDWAELSGPDKRKAVQRLRDWMQSANSRPVDLDQVTARLLEARASPALPSSPSSPRSRKSTLCGEEAEEADYKMLIQEETNSYDDLIAHGGRPWYPFRLLDRVSKNHEEYRDLLDFWDPRGWMVYMHQWKRWENFCGWQHDNRGRPDLEADFERDWAVNVRFRVQGGERPSKYDTAESRKFYRDMVSRKRGYDYRFNVEDGVSAKDSTERFEAYVTAMKARLNRHGYGRPFQLDQDHSRQDKLTTWIEYLNYEYWCHDTFIRKAEQLRPRYDGALKALQDGNVLLPDETLETIASYRHGFKREHEKGDARRAVLAAESAVSTAEKGPGLHEQSSHRRRQQYVLEQAQARLDKALETAKAVEKRAGLISDFVKVKTSYDEARRGAEQHKILLRWILDQFPLIETEMAEITPSGSANRKRTRVADDEEASEEVSAKRRKQHDGPRNDAVTRPATRATRSQIMSDDGDQAKSSSEPPPNETAHEQDVKATAERRQPRPKPSSSGPSSDPPPLRRSARIQALRQLQLTGNGRSSAAQGASKAPAESTTRPERKRGRRGLQQSQEPRPVSTQDTSKPSAKSTGKRKTTVEAEEAQKPPKVQRKRRRGN</sequence>
<feature type="compositionally biased region" description="Basic and acidic residues" evidence="1">
    <location>
        <begin position="626"/>
        <end position="635"/>
    </location>
</feature>
<feature type="compositionally biased region" description="Basic and acidic residues" evidence="1">
    <location>
        <begin position="522"/>
        <end position="536"/>
    </location>
</feature>